<dbReference type="EMBL" id="QORO01000007">
    <property type="protein sequence ID" value="RCK56798.1"/>
    <property type="molecule type" value="Genomic_DNA"/>
</dbReference>
<evidence type="ECO:0000313" key="4">
    <source>
        <dbReference type="Proteomes" id="UP000253508"/>
    </source>
</evidence>
<dbReference type="Proteomes" id="UP000253508">
    <property type="component" value="Unassembled WGS sequence"/>
</dbReference>
<dbReference type="PANTHER" id="PTHR46825:SF7">
    <property type="entry name" value="D-ALANYL-D-ALANINE CARBOXYPEPTIDASE"/>
    <property type="match status" value="1"/>
</dbReference>
<dbReference type="AlphaFoldDB" id="A0A367XT70"/>
<keyword evidence="1" id="KW-0732">Signal</keyword>
<dbReference type="Gene3D" id="3.40.710.10">
    <property type="entry name" value="DD-peptidase/beta-lactamase superfamily"/>
    <property type="match status" value="1"/>
</dbReference>
<dbReference type="OrthoDB" id="3174977at2"/>
<comment type="caution">
    <text evidence="3">The sequence shown here is derived from an EMBL/GenBank/DDBJ whole genome shotgun (WGS) entry which is preliminary data.</text>
</comment>
<evidence type="ECO:0000256" key="1">
    <source>
        <dbReference type="SAM" id="SignalP"/>
    </source>
</evidence>
<feature type="domain" description="Beta-lactamase-related" evidence="2">
    <location>
        <begin position="48"/>
        <end position="363"/>
    </location>
</feature>
<dbReference type="SUPFAM" id="SSF56601">
    <property type="entry name" value="beta-lactamase/transpeptidase-like"/>
    <property type="match status" value="1"/>
</dbReference>
<name>A0A367XT70_9MICO</name>
<dbReference type="RefSeq" id="WP_114118882.1">
    <property type="nucleotide sequence ID" value="NZ_BMHU01000008.1"/>
</dbReference>
<sequence>MRRILGFAATTLVATLALTGCTGGSTPSPEEIADPLPSALVDQFVSATEHALEAAGAPGAIVGVWVPWAGEWKSGVGETEPGSGDEPDTDMTFRAGTVTRSMTCDVLYAMDGGSVRIDDPITDYVPSVPQLDDVTLGSLCDSEAGLRSSGDLNWNQILPNTAREWTPREFVSSGLGSGRTSTGSWNNSDTSYFLLGYALENATHTPLAELIQTYLTDPENLKHTVLPASKAATPGSNALPGFYTSSSARQAGCEEPPAEYTKISSSMGYADSGIVSTIDDLGTYTAKLARQIGDLEDPPARWADSMPVDADGDQWIRVAGGDRFYGTMVGQEGSILGYSTATYSDINTGVTVAVTLNNSASGGNVVGALARELAAIAMTADGSRKPEDAALPWTIEQAHDAVTEAAVCPVS</sequence>
<dbReference type="GO" id="GO:0016787">
    <property type="term" value="F:hydrolase activity"/>
    <property type="evidence" value="ECO:0007669"/>
    <property type="project" value="UniProtKB-KW"/>
</dbReference>
<organism evidence="3 4">
    <name type="scientific">Microbacterium sorbitolivorans</name>
    <dbReference type="NCBI Taxonomy" id="1867410"/>
    <lineage>
        <taxon>Bacteria</taxon>
        <taxon>Bacillati</taxon>
        <taxon>Actinomycetota</taxon>
        <taxon>Actinomycetes</taxon>
        <taxon>Micrococcales</taxon>
        <taxon>Microbacteriaceae</taxon>
        <taxon>Microbacterium</taxon>
    </lineage>
</organism>
<dbReference type="InterPro" id="IPR001466">
    <property type="entry name" value="Beta-lactam-related"/>
</dbReference>
<keyword evidence="3" id="KW-0378">Hydrolase</keyword>
<reference evidence="3 4" key="1">
    <citation type="submission" date="2018-07" db="EMBL/GenBank/DDBJ databases">
        <title>Microbacterium endoborsara sp. nov., a novel actinobacterium isolated from Borszczowia aralocaspica.</title>
        <authorList>
            <person name="An D."/>
        </authorList>
    </citation>
    <scope>NUCLEOTIDE SEQUENCE [LARGE SCALE GENOMIC DNA]</scope>
    <source>
        <strain evidence="3 4">C1.15228</strain>
    </source>
</reference>
<accession>A0A367XT70</accession>
<gene>
    <name evidence="3" type="ORF">DTO57_14015</name>
</gene>
<feature type="chain" id="PRO_5038402490" evidence="1">
    <location>
        <begin position="20"/>
        <end position="411"/>
    </location>
</feature>
<protein>
    <submittedName>
        <fullName evidence="3">Class A beta-lactamase-related serine hydrolase</fullName>
    </submittedName>
</protein>
<keyword evidence="4" id="KW-1185">Reference proteome</keyword>
<proteinExistence type="predicted"/>
<dbReference type="PROSITE" id="PS51257">
    <property type="entry name" value="PROKAR_LIPOPROTEIN"/>
    <property type="match status" value="1"/>
</dbReference>
<evidence type="ECO:0000313" key="3">
    <source>
        <dbReference type="EMBL" id="RCK56798.1"/>
    </source>
</evidence>
<dbReference type="InterPro" id="IPR050491">
    <property type="entry name" value="AmpC-like"/>
</dbReference>
<dbReference type="PANTHER" id="PTHR46825">
    <property type="entry name" value="D-ALANYL-D-ALANINE-CARBOXYPEPTIDASE/ENDOPEPTIDASE AMPH"/>
    <property type="match status" value="1"/>
</dbReference>
<feature type="signal peptide" evidence="1">
    <location>
        <begin position="1"/>
        <end position="19"/>
    </location>
</feature>
<dbReference type="Pfam" id="PF00144">
    <property type="entry name" value="Beta-lactamase"/>
    <property type="match status" value="1"/>
</dbReference>
<evidence type="ECO:0000259" key="2">
    <source>
        <dbReference type="Pfam" id="PF00144"/>
    </source>
</evidence>
<dbReference type="InterPro" id="IPR012338">
    <property type="entry name" value="Beta-lactam/transpept-like"/>
</dbReference>